<protein>
    <submittedName>
        <fullName evidence="3">Uncharacterized protein</fullName>
    </submittedName>
</protein>
<sequence>MPGSKKGFSVVEVVVILLVLGVIGAAGGLYFNGRGDDDQNSNRENATPTPTTATESDAVHAGRQLANNNCSGEGVTSLLSHAPMDPNDFSIVIPYGLMIGGHVTPIDHQYFSPVDYQSQPDAYPVYAMGDATIVDIGTRPRPFGEEYRIVFSVSCTYLYYYDLVTSLTDDVKTAYDEWIQNKDQGARLSFLVKAGQQIGNIGGQTLDFAVWDTTKPLTGFVVPEHYSAESWKIYTADPLDYYTDELKERILSRYVRKVEPISGKIDYDVDGRLIGTWFLQGTNGYAGAEGYTGGDYWGGHLSFAPNLYVPDWFEISIGDFNGEAKQFVTTANSPQPSEVTTATGLVKYELADLVYMSNGQAWDQNSLVDDLSVQAGSYRPGCALVQMTGDREIKFETFANVACSSVLSFTEAAKVYTR</sequence>
<reference evidence="3" key="2">
    <citation type="journal article" date="2021" name="Microbiome">
        <title>Successional dynamics and alternative stable states in a saline activated sludge microbial community over 9 years.</title>
        <authorList>
            <person name="Wang Y."/>
            <person name="Ye J."/>
            <person name="Ju F."/>
            <person name="Liu L."/>
            <person name="Boyd J.A."/>
            <person name="Deng Y."/>
            <person name="Parks D.H."/>
            <person name="Jiang X."/>
            <person name="Yin X."/>
            <person name="Woodcroft B.J."/>
            <person name="Tyson G.W."/>
            <person name="Hugenholtz P."/>
            <person name="Polz M.F."/>
            <person name="Zhang T."/>
        </authorList>
    </citation>
    <scope>NUCLEOTIDE SEQUENCE</scope>
    <source>
        <strain evidence="3">HKST-UBA03</strain>
    </source>
</reference>
<proteinExistence type="predicted"/>
<feature type="transmembrane region" description="Helical" evidence="2">
    <location>
        <begin position="7"/>
        <end position="31"/>
    </location>
</feature>
<keyword evidence="2" id="KW-0472">Membrane</keyword>
<accession>A0A955RR03</accession>
<dbReference type="AlphaFoldDB" id="A0A955RR03"/>
<gene>
    <name evidence="3" type="ORF">KC614_03300</name>
</gene>
<name>A0A955RR03_UNCKA</name>
<evidence type="ECO:0000256" key="2">
    <source>
        <dbReference type="SAM" id="Phobius"/>
    </source>
</evidence>
<comment type="caution">
    <text evidence="3">The sequence shown here is derived from an EMBL/GenBank/DDBJ whole genome shotgun (WGS) entry which is preliminary data.</text>
</comment>
<dbReference type="EMBL" id="JAGQKZ010000027">
    <property type="protein sequence ID" value="MCA9392201.1"/>
    <property type="molecule type" value="Genomic_DNA"/>
</dbReference>
<dbReference type="Proteomes" id="UP000751518">
    <property type="component" value="Unassembled WGS sequence"/>
</dbReference>
<evidence type="ECO:0000313" key="4">
    <source>
        <dbReference type="Proteomes" id="UP000751518"/>
    </source>
</evidence>
<evidence type="ECO:0000313" key="3">
    <source>
        <dbReference type="EMBL" id="MCA9392201.1"/>
    </source>
</evidence>
<evidence type="ECO:0000256" key="1">
    <source>
        <dbReference type="SAM" id="MobiDB-lite"/>
    </source>
</evidence>
<keyword evidence="2" id="KW-0812">Transmembrane</keyword>
<keyword evidence="2" id="KW-1133">Transmembrane helix</keyword>
<organism evidence="3 4">
    <name type="scientific">candidate division WWE3 bacterium</name>
    <dbReference type="NCBI Taxonomy" id="2053526"/>
    <lineage>
        <taxon>Bacteria</taxon>
        <taxon>Katanobacteria</taxon>
    </lineage>
</organism>
<reference evidence="3" key="1">
    <citation type="submission" date="2020-04" db="EMBL/GenBank/DDBJ databases">
        <authorList>
            <person name="Zhang T."/>
        </authorList>
    </citation>
    <scope>NUCLEOTIDE SEQUENCE</scope>
    <source>
        <strain evidence="3">HKST-UBA03</strain>
    </source>
</reference>
<feature type="region of interest" description="Disordered" evidence="1">
    <location>
        <begin position="33"/>
        <end position="58"/>
    </location>
</feature>